<accession>A0A239LEQ9</accession>
<name>A0A239LEQ9_9RHOB</name>
<proteinExistence type="predicted"/>
<dbReference type="AlphaFoldDB" id="A0A239LEQ9"/>
<evidence type="ECO:0000313" key="1">
    <source>
        <dbReference type="EMBL" id="SNT29117.1"/>
    </source>
</evidence>
<evidence type="ECO:0000313" key="2">
    <source>
        <dbReference type="Proteomes" id="UP000198440"/>
    </source>
</evidence>
<protein>
    <submittedName>
        <fullName evidence="1">Uncharacterized protein</fullName>
    </submittedName>
</protein>
<sequence>MIHKAEKIRKRLGQTESGLVGRFPEKPRTMHWKTYRRMKAQAEEIEMHVWAAASAWLDRLKKGRS</sequence>
<gene>
    <name evidence="1" type="ORF">SAMN04488078_10896</name>
</gene>
<organism evidence="1 2">
    <name type="scientific">Antarctobacter heliothermus</name>
    <dbReference type="NCBI Taxonomy" id="74033"/>
    <lineage>
        <taxon>Bacteria</taxon>
        <taxon>Pseudomonadati</taxon>
        <taxon>Pseudomonadota</taxon>
        <taxon>Alphaproteobacteria</taxon>
        <taxon>Rhodobacterales</taxon>
        <taxon>Roseobacteraceae</taxon>
        <taxon>Antarctobacter</taxon>
    </lineage>
</organism>
<dbReference type="EMBL" id="FZON01000089">
    <property type="protein sequence ID" value="SNT29117.1"/>
    <property type="molecule type" value="Genomic_DNA"/>
</dbReference>
<reference evidence="1 2" key="1">
    <citation type="submission" date="2017-06" db="EMBL/GenBank/DDBJ databases">
        <authorList>
            <person name="Kim H.J."/>
            <person name="Triplett B.A."/>
        </authorList>
    </citation>
    <scope>NUCLEOTIDE SEQUENCE [LARGE SCALE GENOMIC DNA]</scope>
    <source>
        <strain evidence="1 2">DSM 11445</strain>
    </source>
</reference>
<dbReference type="Proteomes" id="UP000198440">
    <property type="component" value="Unassembled WGS sequence"/>
</dbReference>